<feature type="signal peptide" evidence="2">
    <location>
        <begin position="1"/>
        <end position="27"/>
    </location>
</feature>
<feature type="compositionally biased region" description="Basic and acidic residues" evidence="1">
    <location>
        <begin position="186"/>
        <end position="208"/>
    </location>
</feature>
<feature type="region of interest" description="Disordered" evidence="1">
    <location>
        <begin position="131"/>
        <end position="216"/>
    </location>
</feature>
<sequence>MYITNQSIDVGLVGLLWLLAKNLLSSSDHIRVQRVQARRVGEKDGEKQPRVPLAHHLFCLAETHVDHGHFGSDARGIQHIEKRVSHPREPRRNGQRVSQVGRIVRVSHHFRDGPRQTQGDVYPMVISRRLGQHSDDSKHNQQARKHSRHGGENRRLDDAKDRVVDLHHGTRSDQGKNGGRLFKKQRSAEERAQKECVEKHNRPERRGDGIVGDKPSLGVGRLRHGVKVGVKFGVARCGSETPLNGMGRRNENRIVRGIMENRGRNMRIERGSNMRINNEEEI</sequence>
<organism evidence="3 4">
    <name type="scientific">Clavispora lusitaniae (strain ATCC 42720)</name>
    <name type="common">Yeast</name>
    <name type="synonym">Candida lusitaniae</name>
    <dbReference type="NCBI Taxonomy" id="306902"/>
    <lineage>
        <taxon>Eukaryota</taxon>
        <taxon>Fungi</taxon>
        <taxon>Dikarya</taxon>
        <taxon>Ascomycota</taxon>
        <taxon>Saccharomycotina</taxon>
        <taxon>Pichiomycetes</taxon>
        <taxon>Metschnikowiaceae</taxon>
        <taxon>Clavispora</taxon>
    </lineage>
</organism>
<feature type="chain" id="PRO_5002946339" evidence="2">
    <location>
        <begin position="28"/>
        <end position="282"/>
    </location>
</feature>
<gene>
    <name evidence="3" type="ORF">CLUG_00449</name>
</gene>
<evidence type="ECO:0000256" key="2">
    <source>
        <dbReference type="SAM" id="SignalP"/>
    </source>
</evidence>
<dbReference type="Proteomes" id="UP000007703">
    <property type="component" value="Unassembled WGS sequence"/>
</dbReference>
<feature type="compositionally biased region" description="Basic and acidic residues" evidence="1">
    <location>
        <begin position="149"/>
        <end position="174"/>
    </location>
</feature>
<dbReference type="InParanoid" id="C4XWX6"/>
<evidence type="ECO:0000313" key="4">
    <source>
        <dbReference type="Proteomes" id="UP000007703"/>
    </source>
</evidence>
<protein>
    <submittedName>
        <fullName evidence="3">Uncharacterized protein</fullName>
    </submittedName>
</protein>
<keyword evidence="2" id="KW-0732">Signal</keyword>
<evidence type="ECO:0000313" key="3">
    <source>
        <dbReference type="EMBL" id="EEQ36327.1"/>
    </source>
</evidence>
<name>C4XWX6_CLAL4</name>
<reference evidence="3 4" key="1">
    <citation type="journal article" date="2009" name="Nature">
        <title>Evolution of pathogenicity and sexual reproduction in eight Candida genomes.</title>
        <authorList>
            <person name="Butler G."/>
            <person name="Rasmussen M.D."/>
            <person name="Lin M.F."/>
            <person name="Santos M.A."/>
            <person name="Sakthikumar S."/>
            <person name="Munro C.A."/>
            <person name="Rheinbay E."/>
            <person name="Grabherr M."/>
            <person name="Forche A."/>
            <person name="Reedy J.L."/>
            <person name="Agrafioti I."/>
            <person name="Arnaud M.B."/>
            <person name="Bates S."/>
            <person name="Brown A.J."/>
            <person name="Brunke S."/>
            <person name="Costanzo M.C."/>
            <person name="Fitzpatrick D.A."/>
            <person name="de Groot P.W."/>
            <person name="Harris D."/>
            <person name="Hoyer L.L."/>
            <person name="Hube B."/>
            <person name="Klis F.M."/>
            <person name="Kodira C."/>
            <person name="Lennard N."/>
            <person name="Logue M.E."/>
            <person name="Martin R."/>
            <person name="Neiman A.M."/>
            <person name="Nikolaou E."/>
            <person name="Quail M.A."/>
            <person name="Quinn J."/>
            <person name="Santos M.C."/>
            <person name="Schmitzberger F.F."/>
            <person name="Sherlock G."/>
            <person name="Shah P."/>
            <person name="Silverstein K.A."/>
            <person name="Skrzypek M.S."/>
            <person name="Soll D."/>
            <person name="Staggs R."/>
            <person name="Stansfield I."/>
            <person name="Stumpf M.P."/>
            <person name="Sudbery P.E."/>
            <person name="Srikantha T."/>
            <person name="Zeng Q."/>
            <person name="Berman J."/>
            <person name="Berriman M."/>
            <person name="Heitman J."/>
            <person name="Gow N.A."/>
            <person name="Lorenz M.C."/>
            <person name="Birren B.W."/>
            <person name="Kellis M."/>
            <person name="Cuomo C.A."/>
        </authorList>
    </citation>
    <scope>NUCLEOTIDE SEQUENCE [LARGE SCALE GENOMIC DNA]</scope>
    <source>
        <strain evidence="3 4">ATCC 42720</strain>
    </source>
</reference>
<dbReference type="HOGENOM" id="CLU_986972_0_0_1"/>
<accession>C4XWX6</accession>
<evidence type="ECO:0000256" key="1">
    <source>
        <dbReference type="SAM" id="MobiDB-lite"/>
    </source>
</evidence>
<dbReference type="AlphaFoldDB" id="C4XWX6"/>
<dbReference type="EMBL" id="CH408076">
    <property type="protein sequence ID" value="EEQ36327.1"/>
    <property type="molecule type" value="Genomic_DNA"/>
</dbReference>
<dbReference type="VEuPathDB" id="FungiDB:CLUG_00449"/>
<proteinExistence type="predicted"/>
<dbReference type="KEGG" id="clu:CLUG_00449"/>